<dbReference type="PROSITE" id="PS50104">
    <property type="entry name" value="TIR"/>
    <property type="match status" value="1"/>
</dbReference>
<accession>A0ABU7SAD7</accession>
<reference evidence="3 4" key="1">
    <citation type="submission" date="2024-01" db="EMBL/GenBank/DDBJ databases">
        <title>Genome insights into Plantactinospora veratri sp. nov.</title>
        <authorList>
            <person name="Wang L."/>
        </authorList>
    </citation>
    <scope>NUCLEOTIDE SEQUENCE [LARGE SCALE GENOMIC DNA]</scope>
    <source>
        <strain evidence="3 4">NEAU-FHS4</strain>
    </source>
</reference>
<keyword evidence="3" id="KW-0675">Receptor</keyword>
<feature type="domain" description="TIR" evidence="2">
    <location>
        <begin position="1"/>
        <end position="136"/>
    </location>
</feature>
<name>A0ABU7SAD7_9ACTN</name>
<comment type="caution">
    <text evidence="3">The sequence shown here is derived from an EMBL/GenBank/DDBJ whole genome shotgun (WGS) entry which is preliminary data.</text>
</comment>
<feature type="region of interest" description="Disordered" evidence="1">
    <location>
        <begin position="124"/>
        <end position="173"/>
    </location>
</feature>
<gene>
    <name evidence="3" type="ORF">V1634_08750</name>
</gene>
<evidence type="ECO:0000313" key="4">
    <source>
        <dbReference type="Proteomes" id="UP001339911"/>
    </source>
</evidence>
<dbReference type="SUPFAM" id="SSF52200">
    <property type="entry name" value="Toll/Interleukin receptor TIR domain"/>
    <property type="match status" value="1"/>
</dbReference>
<organism evidence="3 4">
    <name type="scientific">Plantactinospora veratri</name>
    <dbReference type="NCBI Taxonomy" id="1436122"/>
    <lineage>
        <taxon>Bacteria</taxon>
        <taxon>Bacillati</taxon>
        <taxon>Actinomycetota</taxon>
        <taxon>Actinomycetes</taxon>
        <taxon>Micromonosporales</taxon>
        <taxon>Micromonosporaceae</taxon>
        <taxon>Plantactinospora</taxon>
    </lineage>
</organism>
<sequence>MGSDFFISYTSVDDPWAQWIAVELEAAGYSTVLQAWDFTPGTDFLHEMHKAAKSAQRTVAVLSPDYFGSAFSEAEWRAAFAKDPSGELGLLVPVRVRDCKPPGLLATRVWVDLVGAREPEARDRLLTGVDRNRPRPTSAVFPGDQPPSGSMDQSRAPFPGPRDDPVAGASAPQRPASPRAILLALALTAALAVSCCSGVLKDTPEVKSSFPVENGIRPAGANDEAVLNTTIATLQACSQVKALSPVHCPQSVDDKITSDVEDVQWRLHGDPKDGALIRYNGEEGRFHVLGTAVMTVSYKEMRGQPRLKLRVVHYWARVEWADSRAKVIEIGRFDDSPKPSTAKRNPNLSEDALRALVRTAFERCASVKSSPMPPECPTGKAPVTSDRAIWTLKGNPTINAQATFDPPSGLIHVVGNYTLTVEYNAFLIGHTSQQEGGEYDATISVDNSKPVVLRIQRKES</sequence>
<dbReference type="RefSeq" id="WP_331207228.1">
    <property type="nucleotide sequence ID" value="NZ_JAZGQL010000005.1"/>
</dbReference>
<dbReference type="InterPro" id="IPR035897">
    <property type="entry name" value="Toll_tir_struct_dom_sf"/>
</dbReference>
<keyword evidence="4" id="KW-1185">Reference proteome</keyword>
<evidence type="ECO:0000259" key="2">
    <source>
        <dbReference type="PROSITE" id="PS50104"/>
    </source>
</evidence>
<proteinExistence type="predicted"/>
<protein>
    <submittedName>
        <fullName evidence="3">Toll/interleukin-1 receptor domain-containing protein</fullName>
    </submittedName>
</protein>
<dbReference type="InterPro" id="IPR000157">
    <property type="entry name" value="TIR_dom"/>
</dbReference>
<dbReference type="Proteomes" id="UP001339911">
    <property type="component" value="Unassembled WGS sequence"/>
</dbReference>
<dbReference type="Gene3D" id="3.40.50.10140">
    <property type="entry name" value="Toll/interleukin-1 receptor homology (TIR) domain"/>
    <property type="match status" value="1"/>
</dbReference>
<evidence type="ECO:0000256" key="1">
    <source>
        <dbReference type="SAM" id="MobiDB-lite"/>
    </source>
</evidence>
<dbReference type="Pfam" id="PF13676">
    <property type="entry name" value="TIR_2"/>
    <property type="match status" value="1"/>
</dbReference>
<feature type="compositionally biased region" description="Basic and acidic residues" evidence="1">
    <location>
        <begin position="124"/>
        <end position="133"/>
    </location>
</feature>
<dbReference type="EMBL" id="JAZGQL010000005">
    <property type="protein sequence ID" value="MEE6306910.1"/>
    <property type="molecule type" value="Genomic_DNA"/>
</dbReference>
<evidence type="ECO:0000313" key="3">
    <source>
        <dbReference type="EMBL" id="MEE6306910.1"/>
    </source>
</evidence>